<sequence>MSGARRDLVERSSVFSARLLAFSVNERKRGVVPYSLLQQALRAGTAIGAHSAEAQSAITRRHLIEQSALCANATDVSWLYGEVTEFVAILSASVKRLRDLP</sequence>
<proteinExistence type="predicted"/>
<evidence type="ECO:0008006" key="3">
    <source>
        <dbReference type="Google" id="ProtNLM"/>
    </source>
</evidence>
<evidence type="ECO:0000313" key="1">
    <source>
        <dbReference type="EMBL" id="AMY07291.1"/>
    </source>
</evidence>
<dbReference type="InterPro" id="IPR036583">
    <property type="entry name" value="23S_rRNA_IVS_sf"/>
</dbReference>
<dbReference type="RefSeq" id="WP_110169259.1">
    <property type="nucleotide sequence ID" value="NZ_CP015136.1"/>
</dbReference>
<reference evidence="2" key="2">
    <citation type="submission" date="2016-04" db="EMBL/GenBank/DDBJ databases">
        <title>First Complete Genome Sequence of a Subdivision 6 Acidobacterium.</title>
        <authorList>
            <person name="Huang S."/>
            <person name="Vieira S."/>
            <person name="Bunk B."/>
            <person name="Riedel T."/>
            <person name="Sproeer C."/>
            <person name="Overmann J."/>
        </authorList>
    </citation>
    <scope>NUCLEOTIDE SEQUENCE [LARGE SCALE GENOMIC DNA]</scope>
    <source>
        <strain evidence="2">DSM 100886 HEG_-6_39</strain>
    </source>
</reference>
<dbReference type="Proteomes" id="UP000076079">
    <property type="component" value="Chromosome"/>
</dbReference>
<protein>
    <recommendedName>
        <fullName evidence="3">Four helix bundle protein</fullName>
    </recommendedName>
</protein>
<gene>
    <name evidence="1" type="ORF">LuPra_00458</name>
</gene>
<organism evidence="1 2">
    <name type="scientific">Luteitalea pratensis</name>
    <dbReference type="NCBI Taxonomy" id="1855912"/>
    <lineage>
        <taxon>Bacteria</taxon>
        <taxon>Pseudomonadati</taxon>
        <taxon>Acidobacteriota</taxon>
        <taxon>Vicinamibacteria</taxon>
        <taxon>Vicinamibacterales</taxon>
        <taxon>Vicinamibacteraceae</taxon>
        <taxon>Luteitalea</taxon>
    </lineage>
</organism>
<dbReference type="KEGG" id="abac:LuPra_00458"/>
<reference evidence="1 2" key="1">
    <citation type="journal article" date="2016" name="Genome Announc.">
        <title>First Complete Genome Sequence of a Subdivision 6 Acidobacterium Strain.</title>
        <authorList>
            <person name="Huang S."/>
            <person name="Vieira S."/>
            <person name="Bunk B."/>
            <person name="Riedel T."/>
            <person name="Sproer C."/>
            <person name="Overmann J."/>
        </authorList>
    </citation>
    <scope>NUCLEOTIDE SEQUENCE [LARGE SCALE GENOMIC DNA]</scope>
    <source>
        <strain evidence="2">DSM 100886 HEG_-6_39</strain>
    </source>
</reference>
<dbReference type="SUPFAM" id="SSF158446">
    <property type="entry name" value="IVS-encoded protein-like"/>
    <property type="match status" value="1"/>
</dbReference>
<evidence type="ECO:0000313" key="2">
    <source>
        <dbReference type="Proteomes" id="UP000076079"/>
    </source>
</evidence>
<dbReference type="EMBL" id="CP015136">
    <property type="protein sequence ID" value="AMY07291.1"/>
    <property type="molecule type" value="Genomic_DNA"/>
</dbReference>
<name>A0A143PFJ8_LUTPR</name>
<dbReference type="OrthoDB" id="285993at2"/>
<keyword evidence="2" id="KW-1185">Reference proteome</keyword>
<accession>A0A143PFJ8</accession>
<dbReference type="AlphaFoldDB" id="A0A143PFJ8"/>